<dbReference type="Pfam" id="PF23173">
    <property type="entry name" value="bHLH_SAC51"/>
    <property type="match status" value="1"/>
</dbReference>
<dbReference type="GeneID" id="104585970"/>
<dbReference type="PANTHER" id="PTHR36066">
    <property type="entry name" value="TRANSCRIPTION FACTOR BHLH145"/>
    <property type="match status" value="1"/>
</dbReference>
<reference evidence="6 7" key="1">
    <citation type="submission" date="2025-04" db="UniProtKB">
        <authorList>
            <consortium name="RefSeq"/>
        </authorList>
    </citation>
    <scope>IDENTIFICATION</scope>
</reference>
<dbReference type="eggNOG" id="ENOG502R4DP">
    <property type="taxonomic scope" value="Eukaryota"/>
</dbReference>
<dbReference type="RefSeq" id="XP_010241336.1">
    <property type="nucleotide sequence ID" value="XM_010243034.2"/>
</dbReference>
<dbReference type="Gene3D" id="4.10.280.10">
    <property type="entry name" value="Helix-loop-helix DNA-binding domain"/>
    <property type="match status" value="1"/>
</dbReference>
<proteinExistence type="predicted"/>
<organism evidence="5 7">
    <name type="scientific">Nelumbo nucifera</name>
    <name type="common">Sacred lotus</name>
    <dbReference type="NCBI Taxonomy" id="4432"/>
    <lineage>
        <taxon>Eukaryota</taxon>
        <taxon>Viridiplantae</taxon>
        <taxon>Streptophyta</taxon>
        <taxon>Embryophyta</taxon>
        <taxon>Tracheophyta</taxon>
        <taxon>Spermatophyta</taxon>
        <taxon>Magnoliopsida</taxon>
        <taxon>Proteales</taxon>
        <taxon>Nelumbonaceae</taxon>
        <taxon>Nelumbo</taxon>
    </lineage>
</organism>
<evidence type="ECO:0000313" key="7">
    <source>
        <dbReference type="RefSeq" id="XP_010241337.1"/>
    </source>
</evidence>
<dbReference type="PANTHER" id="PTHR36066:SF11">
    <property type="entry name" value="TRANSCRIPTION FACTOR BHLH144"/>
    <property type="match status" value="1"/>
</dbReference>
<evidence type="ECO:0000256" key="1">
    <source>
        <dbReference type="ARBA" id="ARBA00023015"/>
    </source>
</evidence>
<evidence type="ECO:0000259" key="4">
    <source>
        <dbReference type="PROSITE" id="PS50888"/>
    </source>
</evidence>
<name>A0A1U7YQX4_NELNU</name>
<accession>A0A1U7YQX4</accession>
<dbReference type="GO" id="GO:0046983">
    <property type="term" value="F:protein dimerization activity"/>
    <property type="evidence" value="ECO:0007669"/>
    <property type="project" value="InterPro"/>
</dbReference>
<sequence>MQSDQHIYPKKVVAPLAYQVSSGYMYNAPVAPGLGSTLPPGAKQTTSFHGFEFQPSEVFPKNFIIFDQTDNRSRIMFHPTLANKFNCPGFDICGVNTDENGVRNRDNGEFSTPLKEDTEDINVLLSLEEEEEEDRDDVSTARTNGSCGSSSPDSCSTYGSKTSKRRLSSSIQKSFSGSGSSCNSESKRLRMKKMMKALKGIVPGGKQMSTVAVLDEAVRYLKSLKVEVKKLGIGNFKN</sequence>
<dbReference type="AlphaFoldDB" id="A0A1U7YQX4"/>
<feature type="compositionally biased region" description="Low complexity" evidence="3">
    <location>
        <begin position="145"/>
        <end position="160"/>
    </location>
</feature>
<dbReference type="KEGG" id="nnu:104585970"/>
<keyword evidence="5" id="KW-1185">Reference proteome</keyword>
<dbReference type="InterPro" id="IPR036638">
    <property type="entry name" value="HLH_DNA-bd_sf"/>
</dbReference>
<dbReference type="SMART" id="SM00353">
    <property type="entry name" value="HLH"/>
    <property type="match status" value="1"/>
</dbReference>
<protein>
    <submittedName>
        <fullName evidence="6 7">Transcription factor bHLH144-like</fullName>
    </submittedName>
</protein>
<keyword evidence="1" id="KW-0805">Transcription regulation</keyword>
<evidence type="ECO:0000313" key="5">
    <source>
        <dbReference type="Proteomes" id="UP000189703"/>
    </source>
</evidence>
<keyword evidence="2" id="KW-0804">Transcription</keyword>
<dbReference type="Proteomes" id="UP000189703">
    <property type="component" value="Unplaced"/>
</dbReference>
<evidence type="ECO:0000256" key="3">
    <source>
        <dbReference type="SAM" id="MobiDB-lite"/>
    </source>
</evidence>
<feature type="region of interest" description="Disordered" evidence="3">
    <location>
        <begin position="128"/>
        <end position="162"/>
    </location>
</feature>
<dbReference type="PROSITE" id="PS50888">
    <property type="entry name" value="BHLH"/>
    <property type="match status" value="1"/>
</dbReference>
<dbReference type="OMA" id="PDSCSNY"/>
<gene>
    <name evidence="6 7" type="primary">LOC104585970</name>
</gene>
<evidence type="ECO:0000256" key="2">
    <source>
        <dbReference type="ARBA" id="ARBA00023163"/>
    </source>
</evidence>
<dbReference type="InterPro" id="IPR037546">
    <property type="entry name" value="SAC51-like"/>
</dbReference>
<dbReference type="RefSeq" id="XP_010241337.1">
    <property type="nucleotide sequence ID" value="XM_010243035.2"/>
</dbReference>
<feature type="domain" description="BHLH" evidence="4">
    <location>
        <begin position="175"/>
        <end position="224"/>
    </location>
</feature>
<dbReference type="SUPFAM" id="SSF47459">
    <property type="entry name" value="HLH, helix-loop-helix DNA-binding domain"/>
    <property type="match status" value="1"/>
</dbReference>
<dbReference type="InterPro" id="IPR011598">
    <property type="entry name" value="bHLH_dom"/>
</dbReference>
<dbReference type="OrthoDB" id="1921805at2759"/>
<evidence type="ECO:0000313" key="6">
    <source>
        <dbReference type="RefSeq" id="XP_010241336.1"/>
    </source>
</evidence>